<dbReference type="GO" id="GO:0160147">
    <property type="term" value="F:tRNA pseudouridine(38-40) synthase activity"/>
    <property type="evidence" value="ECO:0007669"/>
    <property type="project" value="UniProtKB-EC"/>
</dbReference>
<dbReference type="GO" id="GO:0003723">
    <property type="term" value="F:RNA binding"/>
    <property type="evidence" value="ECO:0007669"/>
    <property type="project" value="InterPro"/>
</dbReference>
<dbReference type="InterPro" id="IPR020095">
    <property type="entry name" value="PsdUridine_synth_TruA_C"/>
</dbReference>
<comment type="function">
    <text evidence="4">Formation of pseudouridine at positions 38, 39 and 40 in the anticodon stem and loop of transfer RNAs.</text>
</comment>
<dbReference type="Proteomes" id="UP000235916">
    <property type="component" value="Unassembled WGS sequence"/>
</dbReference>
<evidence type="ECO:0000256" key="4">
    <source>
        <dbReference type="HAMAP-Rule" id="MF_00171"/>
    </source>
</evidence>
<dbReference type="PANTHER" id="PTHR11142:SF0">
    <property type="entry name" value="TRNA PSEUDOURIDINE SYNTHASE-LIKE 1"/>
    <property type="match status" value="1"/>
</dbReference>
<dbReference type="CDD" id="cd02570">
    <property type="entry name" value="PseudoU_synth_EcTruA"/>
    <property type="match status" value="1"/>
</dbReference>
<gene>
    <name evidence="4" type="primary">truA</name>
    <name evidence="9" type="ORF">C1O66_05120</name>
</gene>
<dbReference type="PANTHER" id="PTHR11142">
    <property type="entry name" value="PSEUDOURIDYLATE SYNTHASE"/>
    <property type="match status" value="1"/>
</dbReference>
<organism evidence="9 10">
    <name type="scientific">Kinneretia aquatilis</name>
    <dbReference type="NCBI Taxonomy" id="2070761"/>
    <lineage>
        <taxon>Bacteria</taxon>
        <taxon>Pseudomonadati</taxon>
        <taxon>Pseudomonadota</taxon>
        <taxon>Betaproteobacteria</taxon>
        <taxon>Burkholderiales</taxon>
        <taxon>Sphaerotilaceae</taxon>
        <taxon>Roseateles</taxon>
    </lineage>
</organism>
<dbReference type="InterPro" id="IPR001406">
    <property type="entry name" value="PsdUridine_synth_TruA"/>
</dbReference>
<name>A0A2N8KU51_9BURK</name>
<dbReference type="PIRSF" id="PIRSF001430">
    <property type="entry name" value="tRNA_psdUrid_synth"/>
    <property type="match status" value="1"/>
</dbReference>
<keyword evidence="10" id="KW-1185">Reference proteome</keyword>
<proteinExistence type="inferred from homology"/>
<evidence type="ECO:0000256" key="2">
    <source>
        <dbReference type="ARBA" id="ARBA00022694"/>
    </source>
</evidence>
<evidence type="ECO:0000313" key="9">
    <source>
        <dbReference type="EMBL" id="PND36973.1"/>
    </source>
</evidence>
<dbReference type="GO" id="GO:0031119">
    <property type="term" value="P:tRNA pseudouridine synthesis"/>
    <property type="evidence" value="ECO:0007669"/>
    <property type="project" value="UniProtKB-UniRule"/>
</dbReference>
<evidence type="ECO:0000259" key="8">
    <source>
        <dbReference type="Pfam" id="PF01416"/>
    </source>
</evidence>
<comment type="caution">
    <text evidence="4">Lacks conserved residue(s) required for the propagation of feature annotation.</text>
</comment>
<accession>A0A2N8KU51</accession>
<keyword evidence="2 4" id="KW-0819">tRNA processing</keyword>
<reference evidence="9 10" key="1">
    <citation type="submission" date="2018-01" db="EMBL/GenBank/DDBJ databases">
        <title>Draft genome sequence of Paucibacter aquatile CR182 isolated from freshwater of the Nakdong River.</title>
        <authorList>
            <person name="Choi A."/>
            <person name="Chung E.J."/>
        </authorList>
    </citation>
    <scope>NUCLEOTIDE SEQUENCE [LARGE SCALE GENOMIC DNA]</scope>
    <source>
        <strain evidence="9 10">CR182</strain>
    </source>
</reference>
<dbReference type="OrthoDB" id="9811823at2"/>
<evidence type="ECO:0000256" key="3">
    <source>
        <dbReference type="ARBA" id="ARBA00023235"/>
    </source>
</evidence>
<evidence type="ECO:0000256" key="1">
    <source>
        <dbReference type="ARBA" id="ARBA00009375"/>
    </source>
</evidence>
<dbReference type="SUPFAM" id="SSF55120">
    <property type="entry name" value="Pseudouridine synthase"/>
    <property type="match status" value="1"/>
</dbReference>
<dbReference type="FunFam" id="3.30.70.580:FF:000001">
    <property type="entry name" value="tRNA pseudouridine synthase A"/>
    <property type="match status" value="1"/>
</dbReference>
<dbReference type="InterPro" id="IPR020094">
    <property type="entry name" value="TruA/RsuA/RluB/E/F_N"/>
</dbReference>
<comment type="catalytic activity">
    <reaction evidence="4 7">
        <text>uridine(38/39/40) in tRNA = pseudouridine(38/39/40) in tRNA</text>
        <dbReference type="Rhea" id="RHEA:22376"/>
        <dbReference type="Rhea" id="RHEA-COMP:10085"/>
        <dbReference type="Rhea" id="RHEA-COMP:10087"/>
        <dbReference type="ChEBI" id="CHEBI:65314"/>
        <dbReference type="ChEBI" id="CHEBI:65315"/>
        <dbReference type="EC" id="5.4.99.12"/>
    </reaction>
</comment>
<dbReference type="Gene3D" id="3.30.70.660">
    <property type="entry name" value="Pseudouridine synthase I, catalytic domain, C-terminal subdomain"/>
    <property type="match status" value="1"/>
</dbReference>
<feature type="binding site" evidence="4 6">
    <location>
        <position position="139"/>
    </location>
    <ligand>
        <name>substrate</name>
    </ligand>
</feature>
<dbReference type="AlphaFoldDB" id="A0A2N8KU51"/>
<protein>
    <recommendedName>
        <fullName evidence="4">tRNA pseudouridine synthase A</fullName>
        <ecNumber evidence="4">5.4.99.12</ecNumber>
    </recommendedName>
    <alternativeName>
        <fullName evidence="4">tRNA pseudouridine(38-40) synthase</fullName>
    </alternativeName>
    <alternativeName>
        <fullName evidence="4">tRNA pseudouridylate synthase I</fullName>
    </alternativeName>
    <alternativeName>
        <fullName evidence="4">tRNA-uridine isomerase I</fullName>
    </alternativeName>
</protein>
<evidence type="ECO:0000256" key="5">
    <source>
        <dbReference type="PIRSR" id="PIRSR001430-1"/>
    </source>
</evidence>
<feature type="domain" description="Pseudouridine synthase I TruA alpha/beta" evidence="8">
    <location>
        <begin position="39"/>
        <end position="132"/>
    </location>
</feature>
<comment type="caution">
    <text evidence="9">The sequence shown here is derived from an EMBL/GenBank/DDBJ whole genome shotgun (WGS) entry which is preliminary data.</text>
</comment>
<evidence type="ECO:0000256" key="7">
    <source>
        <dbReference type="RuleBase" id="RU003792"/>
    </source>
</evidence>
<dbReference type="NCBIfam" id="TIGR00071">
    <property type="entry name" value="hisT_truA"/>
    <property type="match status" value="1"/>
</dbReference>
<dbReference type="InterPro" id="IPR020097">
    <property type="entry name" value="PsdUridine_synth_TruA_a/b_dom"/>
</dbReference>
<dbReference type="Gene3D" id="3.30.70.580">
    <property type="entry name" value="Pseudouridine synthase I, catalytic domain, N-terminal subdomain"/>
    <property type="match status" value="1"/>
</dbReference>
<dbReference type="EC" id="5.4.99.12" evidence="4"/>
<comment type="similarity">
    <text evidence="1 4 7">Belongs to the tRNA pseudouridine synthase TruA family.</text>
</comment>
<evidence type="ECO:0000313" key="10">
    <source>
        <dbReference type="Proteomes" id="UP000235916"/>
    </source>
</evidence>
<dbReference type="InterPro" id="IPR020103">
    <property type="entry name" value="PsdUridine_synth_cat_dom_sf"/>
</dbReference>
<dbReference type="HAMAP" id="MF_00171">
    <property type="entry name" value="TruA"/>
    <property type="match status" value="1"/>
</dbReference>
<dbReference type="Pfam" id="PF01416">
    <property type="entry name" value="PseudoU_synth_1"/>
    <property type="match status" value="2"/>
</dbReference>
<comment type="subunit">
    <text evidence="4">Homodimer.</text>
</comment>
<dbReference type="EMBL" id="POSP01000003">
    <property type="protein sequence ID" value="PND36973.1"/>
    <property type="molecule type" value="Genomic_DNA"/>
</dbReference>
<sequence>MSGQDEAGQDHAVQPGPVEEGAAATAAAALQRVALGVCYRGQGYHGWQSQKDRRTVQDVLERALSEFAAAEVRTICAGRTDTGVHGLNQVVHFDAAVRREAASWVRGTNRYLPADVAVQWCVFPPADFHARFLARGRRYTFVLLESPVRPAVEAGSVGWVFRPLNLEAMQAAAALLIGEHDFSSFRSSDCQALSPVKTVRAIEISRRGAYWRFDFDASAFLHHMVRNIMGCLVAVGAGHRDLHWMAEVLAARDRSRAAPTFSPDGLYFNGPYYDAELAIPTRTAAMDWLP</sequence>
<feature type="active site" description="Nucleophile" evidence="4 5">
    <location>
        <position position="81"/>
    </location>
</feature>
<feature type="domain" description="Pseudouridine synthase I TruA alpha/beta" evidence="8">
    <location>
        <begin position="172"/>
        <end position="274"/>
    </location>
</feature>
<keyword evidence="3 4" id="KW-0413">Isomerase</keyword>
<evidence type="ECO:0000256" key="6">
    <source>
        <dbReference type="PIRSR" id="PIRSR001430-2"/>
    </source>
</evidence>